<protein>
    <submittedName>
        <fullName evidence="2">Uncharacterized protein</fullName>
    </submittedName>
</protein>
<gene>
    <name evidence="2" type="ORF">M3P05_16200</name>
</gene>
<keyword evidence="1" id="KW-1133">Transmembrane helix</keyword>
<dbReference type="Pfam" id="PF16964">
    <property type="entry name" value="TadF"/>
    <property type="match status" value="1"/>
</dbReference>
<dbReference type="Proteomes" id="UP001203338">
    <property type="component" value="Unassembled WGS sequence"/>
</dbReference>
<evidence type="ECO:0000256" key="1">
    <source>
        <dbReference type="SAM" id="Phobius"/>
    </source>
</evidence>
<reference evidence="2 3" key="1">
    <citation type="submission" date="2022-05" db="EMBL/GenBank/DDBJ databases">
        <authorList>
            <person name="Park J.-S."/>
        </authorList>
    </citation>
    <scope>NUCLEOTIDE SEQUENCE [LARGE SCALE GENOMIC DNA]</scope>
    <source>
        <strain evidence="2 3">2012CJ34-2</strain>
    </source>
</reference>
<dbReference type="RefSeq" id="WP_249701078.1">
    <property type="nucleotide sequence ID" value="NZ_JAMFLX010000025.1"/>
</dbReference>
<dbReference type="EMBL" id="JAMFLX010000025">
    <property type="protein sequence ID" value="MCL6271464.1"/>
    <property type="molecule type" value="Genomic_DNA"/>
</dbReference>
<keyword evidence="1" id="KW-0472">Membrane</keyword>
<name>A0ABT0PJA5_9GAMM</name>
<sequence>MTRLFHAGLKAGRTRQKGVFTIELALVGSVIILFLAFISDMVGKQALEGQLQRLSYSAASIIKERTQLYSTSASEIDALDDVQVNQLYRIVRDSMGRTNGDFKETSLGMRLEQLKYHYDSTSKTVKPAPLVSYARGLQGCQPELDLSSHSSDLKVGTSDQSGATLYQVTLCYQGNNWFGSMVGEDYSTVRAYSIMIGR</sequence>
<evidence type="ECO:0000313" key="3">
    <source>
        <dbReference type="Proteomes" id="UP001203338"/>
    </source>
</evidence>
<dbReference type="InterPro" id="IPR031582">
    <property type="entry name" value="TadF"/>
</dbReference>
<keyword evidence="1" id="KW-0812">Transmembrane</keyword>
<accession>A0ABT0PJA5</accession>
<feature type="transmembrane region" description="Helical" evidence="1">
    <location>
        <begin position="20"/>
        <end position="38"/>
    </location>
</feature>
<comment type="caution">
    <text evidence="2">The sequence shown here is derived from an EMBL/GenBank/DDBJ whole genome shotgun (WGS) entry which is preliminary data.</text>
</comment>
<evidence type="ECO:0000313" key="2">
    <source>
        <dbReference type="EMBL" id="MCL6271464.1"/>
    </source>
</evidence>
<keyword evidence="3" id="KW-1185">Reference proteome</keyword>
<organism evidence="2 3">
    <name type="scientific">Parendozoicomonas callyspongiae</name>
    <dbReference type="NCBI Taxonomy" id="2942213"/>
    <lineage>
        <taxon>Bacteria</taxon>
        <taxon>Pseudomonadati</taxon>
        <taxon>Pseudomonadota</taxon>
        <taxon>Gammaproteobacteria</taxon>
        <taxon>Oceanospirillales</taxon>
        <taxon>Endozoicomonadaceae</taxon>
        <taxon>Parendozoicomonas</taxon>
    </lineage>
</organism>
<proteinExistence type="predicted"/>